<feature type="chain" id="PRO_5047413305" description="Right handed beta helix domain-containing protein" evidence="1">
    <location>
        <begin position="25"/>
        <end position="465"/>
    </location>
</feature>
<sequence>MSRRHVPVVLALVTGSLVAVPAQAAHAATVQVPCSVPDLVEAVNTANATPGPDTLRLARECTYKLRAPDPAHPGNGLPVITSEIIIDGRGATIERDGHGKKVPKFRIIYVENTGDLTLKRTTIRGGYATDCPAFPDAVGIACGGGISNNGKMKITHSRVTGNTSASRIFAQGGGIDSPGSAGSSISDTEVNGNHVVYDGDAAEGGAAGGGISNDGPLTVTGSRLTGNTATVTPRTRSIAFGSAIISFFGTTIRDTVVSDNRAFAREGIARGAVANGIPEEFGRLTLTGGAVSDNVSDAPQGLAQGGGIANNALMTVTGVKISGNRAVAKGGTARGGGIRVGPFGTLDVEDSHIDANTADAPEGTAQGAGIDNPEGGVLRAERNEIQRNTVTAKNGTAQGGGLYHAQGVLRPGSTTLERNTITHNRAGDGGGIFKASGVLTLKGDVVRDNRPNNCAPSGAVPGCTG</sequence>
<dbReference type="Proteomes" id="UP001223390">
    <property type="component" value="Unassembled WGS sequence"/>
</dbReference>
<evidence type="ECO:0000313" key="2">
    <source>
        <dbReference type="EMBL" id="MDK9500516.1"/>
    </source>
</evidence>
<protein>
    <recommendedName>
        <fullName evidence="4">Right handed beta helix domain-containing protein</fullName>
    </recommendedName>
</protein>
<gene>
    <name evidence="2" type="ORF">QEZ40_006340</name>
</gene>
<organism evidence="2 3">
    <name type="scientific">Streptomyces katrae</name>
    <dbReference type="NCBI Taxonomy" id="68223"/>
    <lineage>
        <taxon>Bacteria</taxon>
        <taxon>Bacillati</taxon>
        <taxon>Actinomycetota</taxon>
        <taxon>Actinomycetes</taxon>
        <taxon>Kitasatosporales</taxon>
        <taxon>Streptomycetaceae</taxon>
        <taxon>Streptomyces</taxon>
    </lineage>
</organism>
<dbReference type="InterPro" id="IPR011050">
    <property type="entry name" value="Pectin_lyase_fold/virulence"/>
</dbReference>
<accession>A0ABT7H3N1</accession>
<proteinExistence type="predicted"/>
<feature type="signal peptide" evidence="1">
    <location>
        <begin position="1"/>
        <end position="24"/>
    </location>
</feature>
<comment type="caution">
    <text evidence="2">The sequence shown here is derived from an EMBL/GenBank/DDBJ whole genome shotgun (WGS) entry which is preliminary data.</text>
</comment>
<dbReference type="RefSeq" id="WP_285346130.1">
    <property type="nucleotide sequence ID" value="NZ_JASITI010000064.1"/>
</dbReference>
<keyword evidence="1" id="KW-0732">Signal</keyword>
<keyword evidence="3" id="KW-1185">Reference proteome</keyword>
<dbReference type="SUPFAM" id="SSF51126">
    <property type="entry name" value="Pectin lyase-like"/>
    <property type="match status" value="2"/>
</dbReference>
<evidence type="ECO:0000313" key="3">
    <source>
        <dbReference type="Proteomes" id="UP001223390"/>
    </source>
</evidence>
<evidence type="ECO:0008006" key="4">
    <source>
        <dbReference type="Google" id="ProtNLM"/>
    </source>
</evidence>
<dbReference type="EMBL" id="JASITI010000064">
    <property type="protein sequence ID" value="MDK9500516.1"/>
    <property type="molecule type" value="Genomic_DNA"/>
</dbReference>
<name>A0ABT7H3N1_9ACTN</name>
<evidence type="ECO:0000256" key="1">
    <source>
        <dbReference type="SAM" id="SignalP"/>
    </source>
</evidence>
<reference evidence="2 3" key="1">
    <citation type="submission" date="2023-05" db="EMBL/GenBank/DDBJ databases">
        <title>Sequencing and Assembly of Streptomyces sp. NP73.</title>
        <authorList>
            <person name="Konwar A.N."/>
            <person name="Saikia K."/>
            <person name="Thakur D."/>
        </authorList>
    </citation>
    <scope>NUCLEOTIDE SEQUENCE [LARGE SCALE GENOMIC DNA]</scope>
    <source>
        <strain evidence="2 3">NP73</strain>
    </source>
</reference>